<keyword evidence="1" id="KW-1133">Transmembrane helix</keyword>
<gene>
    <name evidence="2" type="ORF">DTL42_18275</name>
</gene>
<dbReference type="AlphaFoldDB" id="A0A368KQ98"/>
<proteinExistence type="predicted"/>
<evidence type="ECO:0000256" key="1">
    <source>
        <dbReference type="SAM" id="Phobius"/>
    </source>
</evidence>
<accession>A0A368KQ98</accession>
<name>A0A368KQ98_9BACT</name>
<keyword evidence="1" id="KW-0472">Membrane</keyword>
<organism evidence="2 3">
    <name type="scientific">Bremerella cremea</name>
    <dbReference type="NCBI Taxonomy" id="1031537"/>
    <lineage>
        <taxon>Bacteria</taxon>
        <taxon>Pseudomonadati</taxon>
        <taxon>Planctomycetota</taxon>
        <taxon>Planctomycetia</taxon>
        <taxon>Pirellulales</taxon>
        <taxon>Pirellulaceae</taxon>
        <taxon>Bremerella</taxon>
    </lineage>
</organism>
<sequence length="66" mass="7178">MQSAFRAIRAFVGVLLFLGFLVLIGFGALEEVATSDNLESIVMGVVSALLMLSVGIYFWVAQPQNR</sequence>
<protein>
    <submittedName>
        <fullName evidence="2">Uncharacterized protein</fullName>
    </submittedName>
</protein>
<comment type="caution">
    <text evidence="2">The sequence shown here is derived from an EMBL/GenBank/DDBJ whole genome shotgun (WGS) entry which is preliminary data.</text>
</comment>
<feature type="transmembrane region" description="Helical" evidence="1">
    <location>
        <begin position="41"/>
        <end position="60"/>
    </location>
</feature>
<keyword evidence="1" id="KW-0812">Transmembrane</keyword>
<dbReference type="EMBL" id="QPEX01000037">
    <property type="protein sequence ID" value="RCS43933.1"/>
    <property type="molecule type" value="Genomic_DNA"/>
</dbReference>
<evidence type="ECO:0000313" key="3">
    <source>
        <dbReference type="Proteomes" id="UP000253562"/>
    </source>
</evidence>
<dbReference type="Proteomes" id="UP000253562">
    <property type="component" value="Unassembled WGS sequence"/>
</dbReference>
<reference evidence="2 3" key="1">
    <citation type="submission" date="2018-07" db="EMBL/GenBank/DDBJ databases">
        <title>Comparative genomes isolates from brazilian mangrove.</title>
        <authorList>
            <person name="De Araujo J.E."/>
            <person name="Taketani R.G."/>
            <person name="Silva M.C.P."/>
            <person name="Lourenco M.V."/>
            <person name="Oliveira V.M."/>
            <person name="Andreote F.D."/>
        </authorList>
    </citation>
    <scope>NUCLEOTIDE SEQUENCE [LARGE SCALE GENOMIC DNA]</scope>
    <source>
        <strain evidence="2 3">HEX PRIS-MGV</strain>
    </source>
</reference>
<feature type="transmembrane region" description="Helical" evidence="1">
    <location>
        <begin position="7"/>
        <end position="29"/>
    </location>
</feature>
<evidence type="ECO:0000313" key="2">
    <source>
        <dbReference type="EMBL" id="RCS43933.1"/>
    </source>
</evidence>